<evidence type="ECO:0000256" key="5">
    <source>
        <dbReference type="SAM" id="MobiDB-lite"/>
    </source>
</evidence>
<comment type="catalytic activity">
    <reaction evidence="4">
        <text>an N-acyl-L-alpha-aminoacyl-tRNA + H2O = an N-acyl-L-amino acid + a tRNA + H(+)</text>
        <dbReference type="Rhea" id="RHEA:54448"/>
        <dbReference type="Rhea" id="RHEA-COMP:10123"/>
        <dbReference type="Rhea" id="RHEA-COMP:13883"/>
        <dbReference type="ChEBI" id="CHEBI:15377"/>
        <dbReference type="ChEBI" id="CHEBI:15378"/>
        <dbReference type="ChEBI" id="CHEBI:59874"/>
        <dbReference type="ChEBI" id="CHEBI:78442"/>
        <dbReference type="ChEBI" id="CHEBI:138191"/>
        <dbReference type="EC" id="3.1.1.29"/>
    </reaction>
</comment>
<sequence>MPNPQATHVPSSPALVPSVIATAVLCLAVGYYVGLGSSLGVSSSNNTRSKKKDAEPVTDSESESEFEAEEEATDSEDEAPATTDASANTSEEAKLVLVVRTDLGMTKGKIAAQCSHATLACYKSLLRHNPALLQHWESAGQPKITLQTKDEEEMLVMQAKALSLGLVARVVRDAGRTQIPAGSATVLGVGPGPRSVVDEVTGHLRLY</sequence>
<organism evidence="7 8">
    <name type="scientific">Saitoella complicata (strain BCRC 22490 / CBS 7301 / JCM 7358 / NBRC 10748 / NRRL Y-17804)</name>
    <dbReference type="NCBI Taxonomy" id="698492"/>
    <lineage>
        <taxon>Eukaryota</taxon>
        <taxon>Fungi</taxon>
        <taxon>Dikarya</taxon>
        <taxon>Ascomycota</taxon>
        <taxon>Taphrinomycotina</taxon>
        <taxon>Taphrinomycotina incertae sedis</taxon>
        <taxon>Saitoella</taxon>
    </lineage>
</organism>
<feature type="compositionally biased region" description="Acidic residues" evidence="5">
    <location>
        <begin position="56"/>
        <end position="79"/>
    </location>
</feature>
<dbReference type="InterPro" id="IPR002833">
    <property type="entry name" value="PTH2"/>
</dbReference>
<feature type="region of interest" description="Disordered" evidence="5">
    <location>
        <begin position="42"/>
        <end position="89"/>
    </location>
</feature>
<reference evidence="7 8" key="3">
    <citation type="journal article" date="2015" name="Genome Announc.">
        <title>Draft Genome Sequence of the Archiascomycetous Yeast Saitoella complicata.</title>
        <authorList>
            <person name="Yamauchi K."/>
            <person name="Kondo S."/>
            <person name="Hamamoto M."/>
            <person name="Takahashi Y."/>
            <person name="Ogura Y."/>
            <person name="Hayashi T."/>
            <person name="Nishida H."/>
        </authorList>
    </citation>
    <scope>NUCLEOTIDE SEQUENCE [LARGE SCALE GENOMIC DNA]</scope>
    <source>
        <strain evidence="7 8">NRRL Y-17804</strain>
    </source>
</reference>
<comment type="caution">
    <text evidence="7">The sequence shown here is derived from an EMBL/GenBank/DDBJ whole genome shotgun (WGS) entry which is preliminary data.</text>
</comment>
<evidence type="ECO:0000256" key="6">
    <source>
        <dbReference type="SAM" id="Phobius"/>
    </source>
</evidence>
<reference evidence="7 8" key="1">
    <citation type="journal article" date="2011" name="J. Gen. Appl. Microbiol.">
        <title>Draft genome sequencing of the enigmatic yeast Saitoella complicata.</title>
        <authorList>
            <person name="Nishida H."/>
            <person name="Hamamoto M."/>
            <person name="Sugiyama J."/>
        </authorList>
    </citation>
    <scope>NUCLEOTIDE SEQUENCE [LARGE SCALE GENOMIC DNA]</scope>
    <source>
        <strain evidence="7 8">NRRL Y-17804</strain>
    </source>
</reference>
<accession>A0A0E9NQH4</accession>
<dbReference type="Pfam" id="PF01981">
    <property type="entry name" value="PTH2"/>
    <property type="match status" value="1"/>
</dbReference>
<dbReference type="AlphaFoldDB" id="A0A0E9NQH4"/>
<keyword evidence="6" id="KW-0472">Membrane</keyword>
<evidence type="ECO:0000313" key="8">
    <source>
        <dbReference type="Proteomes" id="UP000033140"/>
    </source>
</evidence>
<dbReference type="STRING" id="698492.A0A0E9NQH4"/>
<proteinExistence type="inferred from homology"/>
<dbReference type="CDD" id="cd02430">
    <property type="entry name" value="PTH2"/>
    <property type="match status" value="1"/>
</dbReference>
<dbReference type="GO" id="GO:0004045">
    <property type="term" value="F:peptidyl-tRNA hydrolase activity"/>
    <property type="evidence" value="ECO:0007669"/>
    <property type="project" value="UniProtKB-EC"/>
</dbReference>
<dbReference type="GO" id="GO:0005829">
    <property type="term" value="C:cytosol"/>
    <property type="evidence" value="ECO:0007669"/>
    <property type="project" value="TreeGrafter"/>
</dbReference>
<evidence type="ECO:0000256" key="1">
    <source>
        <dbReference type="ARBA" id="ARBA00013260"/>
    </source>
</evidence>
<evidence type="ECO:0000313" key="7">
    <source>
        <dbReference type="EMBL" id="GAO52099.1"/>
    </source>
</evidence>
<dbReference type="NCBIfam" id="NF003314">
    <property type="entry name" value="PRK04322.1"/>
    <property type="match status" value="1"/>
</dbReference>
<protein>
    <recommendedName>
        <fullName evidence="1">peptidyl-tRNA hydrolase</fullName>
        <ecNumber evidence="1">3.1.1.29</ecNumber>
    </recommendedName>
</protein>
<gene>
    <name evidence="7" type="ORF">G7K_6185-t1</name>
</gene>
<reference evidence="7 8" key="2">
    <citation type="journal article" date="2014" name="J. Gen. Appl. Microbiol.">
        <title>The early diverging ascomycetous budding yeast Saitoella complicata has three histone deacetylases belonging to the Clr6, Hos2, and Rpd3 lineages.</title>
        <authorList>
            <person name="Nishida H."/>
            <person name="Matsumoto T."/>
            <person name="Kondo S."/>
            <person name="Hamamoto M."/>
            <person name="Yoshikawa H."/>
        </authorList>
    </citation>
    <scope>NUCLEOTIDE SEQUENCE [LARGE SCALE GENOMIC DNA]</scope>
    <source>
        <strain evidence="7 8">NRRL Y-17804</strain>
    </source>
</reference>
<dbReference type="Gene3D" id="3.40.1490.10">
    <property type="entry name" value="Bit1"/>
    <property type="match status" value="1"/>
</dbReference>
<dbReference type="PANTHER" id="PTHR12649:SF11">
    <property type="entry name" value="PEPTIDYL-TRNA HYDROLASE 2, MITOCHONDRIAL"/>
    <property type="match status" value="1"/>
</dbReference>
<dbReference type="EMBL" id="BACD03000059">
    <property type="protein sequence ID" value="GAO52099.1"/>
    <property type="molecule type" value="Genomic_DNA"/>
</dbReference>
<dbReference type="FunFam" id="3.40.1490.10:FF:000001">
    <property type="entry name" value="Peptidyl-tRNA hydrolase 2"/>
    <property type="match status" value="1"/>
</dbReference>
<dbReference type="Proteomes" id="UP000033140">
    <property type="component" value="Unassembled WGS sequence"/>
</dbReference>
<keyword evidence="2" id="KW-0378">Hydrolase</keyword>
<feature type="transmembrane region" description="Helical" evidence="6">
    <location>
        <begin position="20"/>
        <end position="42"/>
    </location>
</feature>
<dbReference type="InterPro" id="IPR023476">
    <property type="entry name" value="Pep_tRNA_hydro_II_dom_sf"/>
</dbReference>
<comment type="similarity">
    <text evidence="3">Belongs to the PTH2 family.</text>
</comment>
<dbReference type="NCBIfam" id="TIGR00283">
    <property type="entry name" value="arch_pth2"/>
    <property type="match status" value="1"/>
</dbReference>
<evidence type="ECO:0000256" key="3">
    <source>
        <dbReference type="ARBA" id="ARBA00038050"/>
    </source>
</evidence>
<dbReference type="SUPFAM" id="SSF102462">
    <property type="entry name" value="Peptidyl-tRNA hydrolase II"/>
    <property type="match status" value="1"/>
</dbReference>
<evidence type="ECO:0000256" key="4">
    <source>
        <dbReference type="ARBA" id="ARBA00048707"/>
    </source>
</evidence>
<dbReference type="OMA" id="RMDLGMT"/>
<dbReference type="PANTHER" id="PTHR12649">
    <property type="entry name" value="PEPTIDYL-TRNA HYDROLASE 2"/>
    <property type="match status" value="1"/>
</dbReference>
<name>A0A0E9NQH4_SAICN</name>
<keyword evidence="8" id="KW-1185">Reference proteome</keyword>
<dbReference type="EC" id="3.1.1.29" evidence="1"/>
<keyword evidence="6" id="KW-1133">Transmembrane helix</keyword>
<keyword evidence="6" id="KW-0812">Transmembrane</keyword>
<evidence type="ECO:0000256" key="2">
    <source>
        <dbReference type="ARBA" id="ARBA00022801"/>
    </source>
</evidence>